<dbReference type="EMBL" id="JAPZBS010000001">
    <property type="protein sequence ID" value="KAJ5390553.1"/>
    <property type="molecule type" value="Genomic_DNA"/>
</dbReference>
<dbReference type="OrthoDB" id="4328484at2759"/>
<dbReference type="RefSeq" id="XP_056561281.1">
    <property type="nucleotide sequence ID" value="XM_056694552.1"/>
</dbReference>
<accession>A0A9W9VWF7</accession>
<organism evidence="7 8">
    <name type="scientific">Penicillium cataractarum</name>
    <dbReference type="NCBI Taxonomy" id="2100454"/>
    <lineage>
        <taxon>Eukaryota</taxon>
        <taxon>Fungi</taxon>
        <taxon>Dikarya</taxon>
        <taxon>Ascomycota</taxon>
        <taxon>Pezizomycotina</taxon>
        <taxon>Eurotiomycetes</taxon>
        <taxon>Eurotiomycetidae</taxon>
        <taxon>Eurotiales</taxon>
        <taxon>Aspergillaceae</taxon>
        <taxon>Penicillium</taxon>
    </lineage>
</organism>
<keyword evidence="4" id="KW-0560">Oxidoreductase</keyword>
<evidence type="ECO:0000256" key="5">
    <source>
        <dbReference type="ARBA" id="ARBA00023033"/>
    </source>
</evidence>
<keyword evidence="3" id="KW-0274">FAD</keyword>
<dbReference type="PANTHER" id="PTHR13789">
    <property type="entry name" value="MONOOXYGENASE"/>
    <property type="match status" value="1"/>
</dbReference>
<sequence>MEVRAYQINFFNNKPFDTYEIGSVEKYGYPGLRVYRKVLIKALLAKCVEKNIEIIFGKKFTRILSESEAGVTWEFEYGTVGQAASLVGTDGIHSRVRSYPHPDIEPKFMNVMAIGATIPTNRVTLPEKYALPVTIMSKNHGAYILAPNFPDGSELVIVKQRRVEEHDREGWKDLLADKEGSDDFLRRGVEYFPDIVRQAISAVTQESVSIWPFYQVPKMDKWTSKGGRVSILGDAAHAIPPSSGQGANQVFEDAYTYALMRGQCDGASLDFVLAKWQRGRQEQIDRLIVLAQQMNVRRFPELAQNGINNEVFGTEDFNMEWLFKPNLDKLVQEWLAA</sequence>
<feature type="domain" description="FAD-binding" evidence="6">
    <location>
        <begin position="40"/>
        <end position="256"/>
    </location>
</feature>
<dbReference type="GO" id="GO:0071949">
    <property type="term" value="F:FAD binding"/>
    <property type="evidence" value="ECO:0007669"/>
    <property type="project" value="InterPro"/>
</dbReference>
<dbReference type="InterPro" id="IPR036188">
    <property type="entry name" value="FAD/NAD-bd_sf"/>
</dbReference>
<dbReference type="PRINTS" id="PR00420">
    <property type="entry name" value="RNGMNOXGNASE"/>
</dbReference>
<proteinExistence type="inferred from homology"/>
<dbReference type="AlphaFoldDB" id="A0A9W9VWF7"/>
<dbReference type="SUPFAM" id="SSF51905">
    <property type="entry name" value="FAD/NAD(P)-binding domain"/>
    <property type="match status" value="1"/>
</dbReference>
<dbReference type="GO" id="GO:0004497">
    <property type="term" value="F:monooxygenase activity"/>
    <property type="evidence" value="ECO:0007669"/>
    <property type="project" value="UniProtKB-KW"/>
</dbReference>
<evidence type="ECO:0000256" key="2">
    <source>
        <dbReference type="ARBA" id="ARBA00022630"/>
    </source>
</evidence>
<dbReference type="Pfam" id="PF01494">
    <property type="entry name" value="FAD_binding_3"/>
    <property type="match status" value="1"/>
</dbReference>
<dbReference type="GeneID" id="81433729"/>
<evidence type="ECO:0000313" key="8">
    <source>
        <dbReference type="Proteomes" id="UP001147782"/>
    </source>
</evidence>
<dbReference type="InterPro" id="IPR050493">
    <property type="entry name" value="FAD-dep_Monooxygenase_BioMet"/>
</dbReference>
<keyword evidence="2" id="KW-0285">Flavoprotein</keyword>
<evidence type="ECO:0000256" key="4">
    <source>
        <dbReference type="ARBA" id="ARBA00023002"/>
    </source>
</evidence>
<reference evidence="7" key="2">
    <citation type="journal article" date="2023" name="IMA Fungus">
        <title>Comparative genomic study of the Penicillium genus elucidates a diverse pangenome and 15 lateral gene transfer events.</title>
        <authorList>
            <person name="Petersen C."/>
            <person name="Sorensen T."/>
            <person name="Nielsen M.R."/>
            <person name="Sondergaard T.E."/>
            <person name="Sorensen J.L."/>
            <person name="Fitzpatrick D.A."/>
            <person name="Frisvad J.C."/>
            <person name="Nielsen K.L."/>
        </authorList>
    </citation>
    <scope>NUCLEOTIDE SEQUENCE</scope>
    <source>
        <strain evidence="7">IBT 29864</strain>
    </source>
</reference>
<dbReference type="Proteomes" id="UP001147782">
    <property type="component" value="Unassembled WGS sequence"/>
</dbReference>
<dbReference type="InterPro" id="IPR002938">
    <property type="entry name" value="FAD-bd"/>
</dbReference>
<name>A0A9W9VWF7_9EURO</name>
<keyword evidence="5" id="KW-0503">Monooxygenase</keyword>
<keyword evidence="8" id="KW-1185">Reference proteome</keyword>
<evidence type="ECO:0000313" key="7">
    <source>
        <dbReference type="EMBL" id="KAJ5390553.1"/>
    </source>
</evidence>
<protein>
    <submittedName>
        <fullName evidence="7">FAD/NAD(P)-binding domain-containing protein</fullName>
    </submittedName>
</protein>
<dbReference type="Gene3D" id="3.50.50.60">
    <property type="entry name" value="FAD/NAD(P)-binding domain"/>
    <property type="match status" value="1"/>
</dbReference>
<evidence type="ECO:0000259" key="6">
    <source>
        <dbReference type="Pfam" id="PF01494"/>
    </source>
</evidence>
<comment type="caution">
    <text evidence="7">The sequence shown here is derived from an EMBL/GenBank/DDBJ whole genome shotgun (WGS) entry which is preliminary data.</text>
</comment>
<reference evidence="7" key="1">
    <citation type="submission" date="2022-11" db="EMBL/GenBank/DDBJ databases">
        <authorList>
            <person name="Petersen C."/>
        </authorList>
    </citation>
    <scope>NUCLEOTIDE SEQUENCE</scope>
    <source>
        <strain evidence="7">IBT 29864</strain>
    </source>
</reference>
<evidence type="ECO:0000256" key="1">
    <source>
        <dbReference type="ARBA" id="ARBA00007992"/>
    </source>
</evidence>
<gene>
    <name evidence="7" type="ORF">N7496_001621</name>
</gene>
<dbReference type="PANTHER" id="PTHR13789:SF316">
    <property type="entry name" value="FAD-BINDING DOMAIN-CONTAINING PROTEIN"/>
    <property type="match status" value="1"/>
</dbReference>
<evidence type="ECO:0000256" key="3">
    <source>
        <dbReference type="ARBA" id="ARBA00022827"/>
    </source>
</evidence>
<comment type="similarity">
    <text evidence="1">Belongs to the paxM FAD-dependent monooxygenase family.</text>
</comment>